<dbReference type="PROSITE" id="PS50987">
    <property type="entry name" value="HTH_ARSR_2"/>
    <property type="match status" value="1"/>
</dbReference>
<evidence type="ECO:0000313" key="2">
    <source>
        <dbReference type="EMBL" id="GLQ36231.1"/>
    </source>
</evidence>
<protein>
    <submittedName>
        <fullName evidence="2">Transcriptional regulator</fullName>
    </submittedName>
</protein>
<gene>
    <name evidence="2" type="ORF">GCM10007939_25150</name>
</gene>
<dbReference type="PANTHER" id="PTHR38600">
    <property type="entry name" value="TRANSCRIPTIONAL REGULATORY PROTEIN"/>
    <property type="match status" value="1"/>
</dbReference>
<reference evidence="3" key="1">
    <citation type="journal article" date="2019" name="Int. J. Syst. Evol. Microbiol.">
        <title>The Global Catalogue of Microorganisms (GCM) 10K type strain sequencing project: providing services to taxonomists for standard genome sequencing and annotation.</title>
        <authorList>
            <consortium name="The Broad Institute Genomics Platform"/>
            <consortium name="The Broad Institute Genome Sequencing Center for Infectious Disease"/>
            <person name="Wu L."/>
            <person name="Ma J."/>
        </authorList>
    </citation>
    <scope>NUCLEOTIDE SEQUENCE [LARGE SCALE GENOMIC DNA]</scope>
    <source>
        <strain evidence="3">NBRC 110140</strain>
    </source>
</reference>
<keyword evidence="3" id="KW-1185">Reference proteome</keyword>
<dbReference type="InterPro" id="IPR011991">
    <property type="entry name" value="ArsR-like_HTH"/>
</dbReference>
<sequence>MNDSTSTQAADLDAIFSALGDPTRRALLCQLAKGEASVAQLRAPFEMSQPAISKHLKVLENAGLITRATRGTSRPARLHAAHLSEALGWLEDFRKFWQGNFTQLDTLLASMPQQKED</sequence>
<name>A0ABQ5VYB0_9RHOB</name>
<dbReference type="InterPro" id="IPR036388">
    <property type="entry name" value="WH-like_DNA-bd_sf"/>
</dbReference>
<dbReference type="InterPro" id="IPR036390">
    <property type="entry name" value="WH_DNA-bd_sf"/>
</dbReference>
<dbReference type="NCBIfam" id="NF033788">
    <property type="entry name" value="HTH_metalloreg"/>
    <property type="match status" value="1"/>
</dbReference>
<dbReference type="InterPro" id="IPR001845">
    <property type="entry name" value="HTH_ArsR_DNA-bd_dom"/>
</dbReference>
<feature type="domain" description="HTH arsR-type" evidence="1">
    <location>
        <begin position="4"/>
        <end position="98"/>
    </location>
</feature>
<organism evidence="2 3">
    <name type="scientific">Amylibacter marinus</name>
    <dbReference type="NCBI Taxonomy" id="1475483"/>
    <lineage>
        <taxon>Bacteria</taxon>
        <taxon>Pseudomonadati</taxon>
        <taxon>Pseudomonadota</taxon>
        <taxon>Alphaproteobacteria</taxon>
        <taxon>Rhodobacterales</taxon>
        <taxon>Paracoccaceae</taxon>
        <taxon>Amylibacter</taxon>
    </lineage>
</organism>
<dbReference type="EMBL" id="BSNN01000008">
    <property type="protein sequence ID" value="GLQ36231.1"/>
    <property type="molecule type" value="Genomic_DNA"/>
</dbReference>
<dbReference type="CDD" id="cd00090">
    <property type="entry name" value="HTH_ARSR"/>
    <property type="match status" value="1"/>
</dbReference>
<dbReference type="RefSeq" id="WP_284379876.1">
    <property type="nucleotide sequence ID" value="NZ_BSNN01000008.1"/>
</dbReference>
<evidence type="ECO:0000259" key="1">
    <source>
        <dbReference type="PROSITE" id="PS50987"/>
    </source>
</evidence>
<dbReference type="PRINTS" id="PR00778">
    <property type="entry name" value="HTHARSR"/>
</dbReference>
<proteinExistence type="predicted"/>
<evidence type="ECO:0000313" key="3">
    <source>
        <dbReference type="Proteomes" id="UP001156694"/>
    </source>
</evidence>
<dbReference type="Pfam" id="PF01022">
    <property type="entry name" value="HTH_5"/>
    <property type="match status" value="1"/>
</dbReference>
<dbReference type="PANTHER" id="PTHR38600:SF2">
    <property type="entry name" value="SLL0088 PROTEIN"/>
    <property type="match status" value="1"/>
</dbReference>
<comment type="caution">
    <text evidence="2">The sequence shown here is derived from an EMBL/GenBank/DDBJ whole genome shotgun (WGS) entry which is preliminary data.</text>
</comment>
<dbReference type="Proteomes" id="UP001156694">
    <property type="component" value="Unassembled WGS sequence"/>
</dbReference>
<dbReference type="SUPFAM" id="SSF46785">
    <property type="entry name" value="Winged helix' DNA-binding domain"/>
    <property type="match status" value="1"/>
</dbReference>
<dbReference type="SMART" id="SM00418">
    <property type="entry name" value="HTH_ARSR"/>
    <property type="match status" value="1"/>
</dbReference>
<accession>A0ABQ5VYB0</accession>
<dbReference type="Gene3D" id="1.10.10.10">
    <property type="entry name" value="Winged helix-like DNA-binding domain superfamily/Winged helix DNA-binding domain"/>
    <property type="match status" value="1"/>
</dbReference>